<protein>
    <submittedName>
        <fullName evidence="1">Uncharacterized protein</fullName>
    </submittedName>
</protein>
<name>A0A6M3J2M5_9ZZZZ</name>
<evidence type="ECO:0000313" key="1">
    <source>
        <dbReference type="EMBL" id="QJA63555.1"/>
    </source>
</evidence>
<reference evidence="1" key="1">
    <citation type="submission" date="2020-03" db="EMBL/GenBank/DDBJ databases">
        <title>The deep terrestrial virosphere.</title>
        <authorList>
            <person name="Holmfeldt K."/>
            <person name="Nilsson E."/>
            <person name="Simone D."/>
            <person name="Lopez-Fernandez M."/>
            <person name="Wu X."/>
            <person name="de Brujin I."/>
            <person name="Lundin D."/>
            <person name="Andersson A."/>
            <person name="Bertilsson S."/>
            <person name="Dopson M."/>
        </authorList>
    </citation>
    <scope>NUCLEOTIDE SEQUENCE</scope>
    <source>
        <strain evidence="2">MM415A00846</strain>
        <strain evidence="1">MM415B00619</strain>
    </source>
</reference>
<dbReference type="EMBL" id="MT141499">
    <property type="protein sequence ID" value="QJA63555.1"/>
    <property type="molecule type" value="Genomic_DNA"/>
</dbReference>
<evidence type="ECO:0000313" key="2">
    <source>
        <dbReference type="EMBL" id="QJA79643.1"/>
    </source>
</evidence>
<sequence length="108" mass="12101">MINCTYCNAAIDRKVFCSNSHKVMYHTKGKLKDIKEAMPSLIPNDAPNKEDTIVKDVLEDVPIVPKDTTIIPSHTPDIPTPGLFQGPKDLFPDLCPHGTKRYCKFKCT</sequence>
<proteinExistence type="predicted"/>
<organism evidence="1">
    <name type="scientific">viral metagenome</name>
    <dbReference type="NCBI Taxonomy" id="1070528"/>
    <lineage>
        <taxon>unclassified sequences</taxon>
        <taxon>metagenomes</taxon>
        <taxon>organismal metagenomes</taxon>
    </lineage>
</organism>
<accession>A0A6M3J2M5</accession>
<dbReference type="AlphaFoldDB" id="A0A6M3J2M5"/>
<dbReference type="EMBL" id="MT142389">
    <property type="protein sequence ID" value="QJA79643.1"/>
    <property type="molecule type" value="Genomic_DNA"/>
</dbReference>
<gene>
    <name evidence="2" type="ORF">MM415A00846_0022</name>
    <name evidence="1" type="ORF">MM415B00619_0034</name>
</gene>